<name>A0ABS3W3B1_9BACL</name>
<dbReference type="PANTHER" id="PTHR42718">
    <property type="entry name" value="MAJOR FACILITATOR SUPERFAMILY MULTIDRUG TRANSPORTER MFSC"/>
    <property type="match status" value="1"/>
</dbReference>
<keyword evidence="2" id="KW-0813">Transport</keyword>
<dbReference type="InterPro" id="IPR020846">
    <property type="entry name" value="MFS_dom"/>
</dbReference>
<accession>A0ABS3W3B1</accession>
<feature type="transmembrane region" description="Helical" evidence="7">
    <location>
        <begin position="219"/>
        <end position="242"/>
    </location>
</feature>
<sequence>MQHAKNMILTIIVACQLMIILDSSIMVTALPEIGRTLHLTTTNLTWVQNAYILAFGGLLLLGARAGDILGRRRMFSIGIALFTVASMLVGLAQSSEFLLITRALQGVAAAFTTPSTLALLTVSFPEGPDRAKALALYSAVVGAGGSVGLILGGLLTDLVSWRLGMFINVPIGILLLIIVPRYLKETDRSTGRFDLPGAITSVVGMTSLVFGFVRAADAGWSDAVTLGSLALGIVMLAAFIAVESRAKQPITPLRLFSDRRRTAAYLGRFLFVGGNFSLFFFIPQFLQNVLGFGSFAAGLAFLPFTGVMFGMLYAMPRLLARFGSFKVLVAGIVIAIAGTAWLSRISADVHYFPDMFFPLIVMGIGAGLVFQPFTALGITGVEPRDAGAASGLVNAAHQTGGSMGLAILITVFDAFSRHAEASKAGLAHAVSASILGSAAFLTASLAVILIWFLPTARKKRASARDAVNEAPKARESVNPAT</sequence>
<feature type="transmembrane region" description="Helical" evidence="7">
    <location>
        <begin position="292"/>
        <end position="313"/>
    </location>
</feature>
<dbReference type="PROSITE" id="PS50850">
    <property type="entry name" value="MFS"/>
    <property type="match status" value="1"/>
</dbReference>
<feature type="transmembrane region" description="Helical" evidence="7">
    <location>
        <begin position="134"/>
        <end position="155"/>
    </location>
</feature>
<evidence type="ECO:0000256" key="1">
    <source>
        <dbReference type="ARBA" id="ARBA00004651"/>
    </source>
</evidence>
<dbReference type="Gene3D" id="1.20.1250.20">
    <property type="entry name" value="MFS general substrate transporter like domains"/>
    <property type="match status" value="1"/>
</dbReference>
<comment type="subcellular location">
    <subcellularLocation>
        <location evidence="1">Cell membrane</location>
        <topology evidence="1">Multi-pass membrane protein</topology>
    </subcellularLocation>
</comment>
<dbReference type="EMBL" id="JAGGDJ010000001">
    <property type="protein sequence ID" value="MBO7742792.1"/>
    <property type="molecule type" value="Genomic_DNA"/>
</dbReference>
<evidence type="ECO:0000313" key="9">
    <source>
        <dbReference type="EMBL" id="MBO7742792.1"/>
    </source>
</evidence>
<feature type="transmembrane region" description="Helical" evidence="7">
    <location>
        <begin position="45"/>
        <end position="63"/>
    </location>
</feature>
<feature type="domain" description="Major facilitator superfamily (MFS) profile" evidence="8">
    <location>
        <begin position="8"/>
        <end position="457"/>
    </location>
</feature>
<reference evidence="9 10" key="1">
    <citation type="submission" date="2021-03" db="EMBL/GenBank/DDBJ databases">
        <title>Paenibacillus artemisicola MWE-103 whole genome sequence.</title>
        <authorList>
            <person name="Ham Y.J."/>
        </authorList>
    </citation>
    <scope>NUCLEOTIDE SEQUENCE [LARGE SCALE GENOMIC DNA]</scope>
    <source>
        <strain evidence="9 10">MWE-103</strain>
    </source>
</reference>
<comment type="caution">
    <text evidence="9">The sequence shown here is derived from an EMBL/GenBank/DDBJ whole genome shotgun (WGS) entry which is preliminary data.</text>
</comment>
<feature type="transmembrane region" description="Helical" evidence="7">
    <location>
        <begin position="99"/>
        <end position="122"/>
    </location>
</feature>
<feature type="transmembrane region" description="Helical" evidence="7">
    <location>
        <begin position="161"/>
        <end position="183"/>
    </location>
</feature>
<evidence type="ECO:0000256" key="4">
    <source>
        <dbReference type="ARBA" id="ARBA00022692"/>
    </source>
</evidence>
<dbReference type="PANTHER" id="PTHR42718:SF46">
    <property type="entry name" value="BLR6921 PROTEIN"/>
    <property type="match status" value="1"/>
</dbReference>
<organism evidence="9 10">
    <name type="scientific">Paenibacillus artemisiicola</name>
    <dbReference type="NCBI Taxonomy" id="1172618"/>
    <lineage>
        <taxon>Bacteria</taxon>
        <taxon>Bacillati</taxon>
        <taxon>Bacillota</taxon>
        <taxon>Bacilli</taxon>
        <taxon>Bacillales</taxon>
        <taxon>Paenibacillaceae</taxon>
        <taxon>Paenibacillus</taxon>
    </lineage>
</organism>
<dbReference type="SUPFAM" id="SSF103473">
    <property type="entry name" value="MFS general substrate transporter"/>
    <property type="match status" value="1"/>
</dbReference>
<evidence type="ECO:0000259" key="8">
    <source>
        <dbReference type="PROSITE" id="PS50850"/>
    </source>
</evidence>
<feature type="transmembrane region" description="Helical" evidence="7">
    <location>
        <begin position="75"/>
        <end position="93"/>
    </location>
</feature>
<evidence type="ECO:0000256" key="3">
    <source>
        <dbReference type="ARBA" id="ARBA00022475"/>
    </source>
</evidence>
<keyword evidence="10" id="KW-1185">Reference proteome</keyword>
<dbReference type="Proteomes" id="UP000670947">
    <property type="component" value="Unassembled WGS sequence"/>
</dbReference>
<feature type="transmembrane region" description="Helical" evidence="7">
    <location>
        <begin position="195"/>
        <end position="213"/>
    </location>
</feature>
<proteinExistence type="predicted"/>
<gene>
    <name evidence="9" type="ORF">I8J29_01195</name>
</gene>
<evidence type="ECO:0000256" key="5">
    <source>
        <dbReference type="ARBA" id="ARBA00022989"/>
    </source>
</evidence>
<feature type="transmembrane region" description="Helical" evidence="7">
    <location>
        <begin position="355"/>
        <end position="379"/>
    </location>
</feature>
<protein>
    <submittedName>
        <fullName evidence="9">MFS transporter</fullName>
    </submittedName>
</protein>
<feature type="transmembrane region" description="Helical" evidence="7">
    <location>
        <begin position="432"/>
        <end position="454"/>
    </location>
</feature>
<evidence type="ECO:0000256" key="6">
    <source>
        <dbReference type="ARBA" id="ARBA00023136"/>
    </source>
</evidence>
<feature type="transmembrane region" description="Helical" evidence="7">
    <location>
        <begin position="263"/>
        <end position="286"/>
    </location>
</feature>
<dbReference type="Gene3D" id="1.20.1720.10">
    <property type="entry name" value="Multidrug resistance protein D"/>
    <property type="match status" value="1"/>
</dbReference>
<evidence type="ECO:0000313" key="10">
    <source>
        <dbReference type="Proteomes" id="UP000670947"/>
    </source>
</evidence>
<dbReference type="CDD" id="cd17321">
    <property type="entry name" value="MFS_MMR_MDR_like"/>
    <property type="match status" value="1"/>
</dbReference>
<feature type="transmembrane region" description="Helical" evidence="7">
    <location>
        <begin position="325"/>
        <end position="343"/>
    </location>
</feature>
<keyword evidence="6 7" id="KW-0472">Membrane</keyword>
<keyword evidence="3" id="KW-1003">Cell membrane</keyword>
<evidence type="ECO:0000256" key="2">
    <source>
        <dbReference type="ARBA" id="ARBA00022448"/>
    </source>
</evidence>
<dbReference type="InterPro" id="IPR036259">
    <property type="entry name" value="MFS_trans_sf"/>
</dbReference>
<keyword evidence="4 7" id="KW-0812">Transmembrane</keyword>
<dbReference type="Pfam" id="PF07690">
    <property type="entry name" value="MFS_1"/>
    <property type="match status" value="1"/>
</dbReference>
<dbReference type="InterPro" id="IPR011701">
    <property type="entry name" value="MFS"/>
</dbReference>
<feature type="transmembrane region" description="Helical" evidence="7">
    <location>
        <begin position="391"/>
        <end position="412"/>
    </location>
</feature>
<keyword evidence="5 7" id="KW-1133">Transmembrane helix</keyword>
<evidence type="ECO:0000256" key="7">
    <source>
        <dbReference type="SAM" id="Phobius"/>
    </source>
</evidence>